<accession>A0A317VP87</accession>
<proteinExistence type="predicted"/>
<evidence type="ECO:0000313" key="3">
    <source>
        <dbReference type="EMBL" id="PWY73670.1"/>
    </source>
</evidence>
<keyword evidence="4" id="KW-1185">Reference proteome</keyword>
<name>A0A317VP87_9EURO</name>
<reference evidence="3 4" key="1">
    <citation type="submission" date="2016-12" db="EMBL/GenBank/DDBJ databases">
        <title>The genomes of Aspergillus section Nigri reveals drivers in fungal speciation.</title>
        <authorList>
            <consortium name="DOE Joint Genome Institute"/>
            <person name="Vesth T.C."/>
            <person name="Nybo J."/>
            <person name="Theobald S."/>
            <person name="Brandl J."/>
            <person name="Frisvad J.C."/>
            <person name="Nielsen K.F."/>
            <person name="Lyhne E.K."/>
            <person name="Kogle M.E."/>
            <person name="Kuo A."/>
            <person name="Riley R."/>
            <person name="Clum A."/>
            <person name="Nolan M."/>
            <person name="Lipzen A."/>
            <person name="Salamov A."/>
            <person name="Henrissat B."/>
            <person name="Wiebenga A."/>
            <person name="De Vries R.P."/>
            <person name="Grigoriev I.V."/>
            <person name="Mortensen U.H."/>
            <person name="Andersen M.R."/>
            <person name="Baker S.E."/>
        </authorList>
    </citation>
    <scope>NUCLEOTIDE SEQUENCE [LARGE SCALE GENOMIC DNA]</scope>
    <source>
        <strain evidence="3 4">CBS 117.55</strain>
    </source>
</reference>
<keyword evidence="2" id="KW-1133">Transmembrane helix</keyword>
<organism evidence="3 4">
    <name type="scientific">Aspergillus heteromorphus CBS 117.55</name>
    <dbReference type="NCBI Taxonomy" id="1448321"/>
    <lineage>
        <taxon>Eukaryota</taxon>
        <taxon>Fungi</taxon>
        <taxon>Dikarya</taxon>
        <taxon>Ascomycota</taxon>
        <taxon>Pezizomycotina</taxon>
        <taxon>Eurotiomycetes</taxon>
        <taxon>Eurotiomycetidae</taxon>
        <taxon>Eurotiales</taxon>
        <taxon>Aspergillaceae</taxon>
        <taxon>Aspergillus</taxon>
        <taxon>Aspergillus subgen. Circumdati</taxon>
    </lineage>
</organism>
<feature type="compositionally biased region" description="Basic residues" evidence="1">
    <location>
        <begin position="70"/>
        <end position="79"/>
    </location>
</feature>
<dbReference type="RefSeq" id="XP_025396841.1">
    <property type="nucleotide sequence ID" value="XM_025537874.1"/>
</dbReference>
<feature type="transmembrane region" description="Helical" evidence="2">
    <location>
        <begin position="24"/>
        <end position="45"/>
    </location>
</feature>
<dbReference type="GeneID" id="37060111"/>
<feature type="region of interest" description="Disordered" evidence="1">
    <location>
        <begin position="48"/>
        <end position="92"/>
    </location>
</feature>
<evidence type="ECO:0000256" key="1">
    <source>
        <dbReference type="SAM" id="MobiDB-lite"/>
    </source>
</evidence>
<feature type="compositionally biased region" description="Basic and acidic residues" evidence="1">
    <location>
        <begin position="49"/>
        <end position="69"/>
    </location>
</feature>
<dbReference type="Proteomes" id="UP000247233">
    <property type="component" value="Unassembled WGS sequence"/>
</dbReference>
<dbReference type="EMBL" id="MSFL01000024">
    <property type="protein sequence ID" value="PWY73670.1"/>
    <property type="molecule type" value="Genomic_DNA"/>
</dbReference>
<keyword evidence="2" id="KW-0812">Transmembrane</keyword>
<evidence type="ECO:0000313" key="4">
    <source>
        <dbReference type="Proteomes" id="UP000247233"/>
    </source>
</evidence>
<keyword evidence="2" id="KW-0472">Membrane</keyword>
<comment type="caution">
    <text evidence="3">The sequence shown here is derived from an EMBL/GenBank/DDBJ whole genome shotgun (WGS) entry which is preliminary data.</text>
</comment>
<protein>
    <submittedName>
        <fullName evidence="3">Uncharacterized protein</fullName>
    </submittedName>
</protein>
<dbReference type="AlphaFoldDB" id="A0A317VP87"/>
<dbReference type="VEuPathDB" id="FungiDB:BO70DRAFT_110726"/>
<gene>
    <name evidence="3" type="ORF">BO70DRAFT_110726</name>
</gene>
<evidence type="ECO:0000256" key="2">
    <source>
        <dbReference type="SAM" id="Phobius"/>
    </source>
</evidence>
<sequence length="92" mass="10562">MHNVDGQSCRQESQEDDQDQGLGYIQFGVPTLRLLLLLLLLLLLVRTGGPERDGNRHGQRRESGQDPRRRGQVRHHRAQGRHEDGEDEERDG</sequence>